<dbReference type="GeneID" id="92514963"/>
<evidence type="ECO:0000313" key="1">
    <source>
        <dbReference type="EMBL" id="KAG5477676.1"/>
    </source>
</evidence>
<evidence type="ECO:0000313" key="2">
    <source>
        <dbReference type="Proteomes" id="UP000673552"/>
    </source>
</evidence>
<organism evidence="1 2">
    <name type="scientific">Leishmania martiniquensis</name>
    <dbReference type="NCBI Taxonomy" id="1580590"/>
    <lineage>
        <taxon>Eukaryota</taxon>
        <taxon>Discoba</taxon>
        <taxon>Euglenozoa</taxon>
        <taxon>Kinetoplastea</taxon>
        <taxon>Metakinetoplastina</taxon>
        <taxon>Trypanosomatida</taxon>
        <taxon>Trypanosomatidae</taxon>
        <taxon>Leishmaniinae</taxon>
        <taxon>Leishmania</taxon>
    </lineage>
</organism>
<proteinExistence type="predicted"/>
<reference evidence="2" key="1">
    <citation type="journal article" date="2021" name="Microbiol. Resour. Announc.">
        <title>LGAAP: Leishmaniinae Genome Assembly and Annotation Pipeline.</title>
        <authorList>
            <person name="Almutairi H."/>
            <person name="Urbaniak M.D."/>
            <person name="Bates M.D."/>
            <person name="Jariyapan N."/>
            <person name="Kwakye-Nuako G."/>
            <person name="Thomaz-Soccol V."/>
            <person name="Al-Salem W.S."/>
            <person name="Dillon R.J."/>
            <person name="Bates P.A."/>
            <person name="Gatherer D."/>
        </authorList>
    </citation>
    <scope>NUCLEOTIDE SEQUENCE [LARGE SCALE GENOMIC DNA]</scope>
</reference>
<dbReference type="RefSeq" id="XP_067178314.1">
    <property type="nucleotide sequence ID" value="XM_067322451.1"/>
</dbReference>
<dbReference type="KEGG" id="lmat:92514963"/>
<protein>
    <submittedName>
        <fullName evidence="1">Uncharacterized protein</fullName>
    </submittedName>
</protein>
<keyword evidence="2" id="KW-1185">Reference proteome</keyword>
<gene>
    <name evidence="1" type="ORF">LSCM1_04969</name>
</gene>
<accession>A0A836GM55</accession>
<comment type="caution">
    <text evidence="1">The sequence shown here is derived from an EMBL/GenBank/DDBJ whole genome shotgun (WGS) entry which is preliminary data.</text>
</comment>
<dbReference type="AlphaFoldDB" id="A0A836GM55"/>
<dbReference type="OrthoDB" id="270822at2759"/>
<dbReference type="EMBL" id="JAFEUZ010000024">
    <property type="protein sequence ID" value="KAG5477676.1"/>
    <property type="molecule type" value="Genomic_DNA"/>
</dbReference>
<name>A0A836GM55_9TRYP</name>
<reference evidence="2" key="2">
    <citation type="journal article" date="2021" name="Sci. Data">
        <title>Chromosome-scale genome sequencing, assembly and annotation of six genomes from subfamily Leishmaniinae.</title>
        <authorList>
            <person name="Almutairi H."/>
            <person name="Urbaniak M.D."/>
            <person name="Bates M.D."/>
            <person name="Jariyapan N."/>
            <person name="Kwakye-Nuako G."/>
            <person name="Thomaz Soccol V."/>
            <person name="Al-Salem W.S."/>
            <person name="Dillon R.J."/>
            <person name="Bates P.A."/>
            <person name="Gatherer D."/>
        </authorList>
    </citation>
    <scope>NUCLEOTIDE SEQUENCE [LARGE SCALE GENOMIC DNA]</scope>
</reference>
<dbReference type="Proteomes" id="UP000673552">
    <property type="component" value="Unassembled WGS sequence"/>
</dbReference>
<sequence>MRLTLKWLRTGRRSVIEGNDAILSPDTTIAEVKGPIQMHFGFSSEELLLTLDQP</sequence>